<dbReference type="EMBL" id="JACYTQ010000007">
    <property type="protein sequence ID" value="MBD8490444.1"/>
    <property type="molecule type" value="Genomic_DNA"/>
</dbReference>
<feature type="transmembrane region" description="Helical" evidence="1">
    <location>
        <begin position="266"/>
        <end position="287"/>
    </location>
</feature>
<dbReference type="RefSeq" id="WP_192011325.1">
    <property type="nucleotide sequence ID" value="NZ_JACYTQ010000007.1"/>
</dbReference>
<dbReference type="Proteomes" id="UP000647133">
    <property type="component" value="Unassembled WGS sequence"/>
</dbReference>
<sequence length="301" mass="34857">MDIKISVIIPAYNREKFIGRAIESVLDQSIQDFELIVVDDQSSDDTLGEIVRHIDERIKVIQTSKNGGNAVARNEGVRNSSGDLIFFLDSDDFYDKNYLKEMIDFIHVHGEHDFFWCGINLVDESARKFGERFWTPNDTLPSNTFFDLLQIGTNNGICFKRKVFDSIGYFDESIRAAVDRDFLLRVSKSFSGVGLKKFLVNCTIGEHDSVRKNYENQANAYHVIVQKHNSVIKSELSRKKNWFHKCMWLHFYAGNRLRAMVYFFKVPFNFTSTFLFLVFSFLPIPLGKKIHQKFGSKGIQQ</sequence>
<keyword evidence="1" id="KW-0472">Membrane</keyword>
<organism evidence="3 4">
    <name type="scientific">Echinicola arenosa</name>
    <dbReference type="NCBI Taxonomy" id="2774144"/>
    <lineage>
        <taxon>Bacteria</taxon>
        <taxon>Pseudomonadati</taxon>
        <taxon>Bacteroidota</taxon>
        <taxon>Cytophagia</taxon>
        <taxon>Cytophagales</taxon>
        <taxon>Cyclobacteriaceae</taxon>
        <taxon>Echinicola</taxon>
    </lineage>
</organism>
<dbReference type="Pfam" id="PF00535">
    <property type="entry name" value="Glycos_transf_2"/>
    <property type="match status" value="1"/>
</dbReference>
<comment type="caution">
    <text evidence="3">The sequence shown here is derived from an EMBL/GenBank/DDBJ whole genome shotgun (WGS) entry which is preliminary data.</text>
</comment>
<evidence type="ECO:0000259" key="2">
    <source>
        <dbReference type="Pfam" id="PF00535"/>
    </source>
</evidence>
<proteinExistence type="predicted"/>
<reference evidence="3 4" key="1">
    <citation type="submission" date="2020-09" db="EMBL/GenBank/DDBJ databases">
        <title>Echinicola sp. CAU 1574 isolated from sand of Sido Beach.</title>
        <authorList>
            <person name="Kim W."/>
        </authorList>
    </citation>
    <scope>NUCLEOTIDE SEQUENCE [LARGE SCALE GENOMIC DNA]</scope>
    <source>
        <strain evidence="3 4">CAU 1574</strain>
    </source>
</reference>
<feature type="domain" description="Glycosyltransferase 2-like" evidence="2">
    <location>
        <begin position="6"/>
        <end position="167"/>
    </location>
</feature>
<protein>
    <submittedName>
        <fullName evidence="3">Glycosyltransferase</fullName>
    </submittedName>
</protein>
<evidence type="ECO:0000256" key="1">
    <source>
        <dbReference type="SAM" id="Phobius"/>
    </source>
</evidence>
<dbReference type="InterPro" id="IPR050834">
    <property type="entry name" value="Glycosyltransf_2"/>
</dbReference>
<dbReference type="PANTHER" id="PTHR43685:SF2">
    <property type="entry name" value="GLYCOSYLTRANSFERASE 2-LIKE DOMAIN-CONTAINING PROTEIN"/>
    <property type="match status" value="1"/>
</dbReference>
<dbReference type="InterPro" id="IPR001173">
    <property type="entry name" value="Glyco_trans_2-like"/>
</dbReference>
<dbReference type="SUPFAM" id="SSF53448">
    <property type="entry name" value="Nucleotide-diphospho-sugar transferases"/>
    <property type="match status" value="1"/>
</dbReference>
<accession>A0ABR9AS40</accession>
<dbReference type="PANTHER" id="PTHR43685">
    <property type="entry name" value="GLYCOSYLTRANSFERASE"/>
    <property type="match status" value="1"/>
</dbReference>
<keyword evidence="4" id="KW-1185">Reference proteome</keyword>
<evidence type="ECO:0000313" key="4">
    <source>
        <dbReference type="Proteomes" id="UP000647133"/>
    </source>
</evidence>
<dbReference type="Gene3D" id="3.90.550.10">
    <property type="entry name" value="Spore Coat Polysaccharide Biosynthesis Protein SpsA, Chain A"/>
    <property type="match status" value="1"/>
</dbReference>
<name>A0ABR9AS40_9BACT</name>
<gene>
    <name evidence="3" type="ORF">IFO69_16960</name>
</gene>
<dbReference type="InterPro" id="IPR029044">
    <property type="entry name" value="Nucleotide-diphossugar_trans"/>
</dbReference>
<keyword evidence="1" id="KW-0812">Transmembrane</keyword>
<evidence type="ECO:0000313" key="3">
    <source>
        <dbReference type="EMBL" id="MBD8490444.1"/>
    </source>
</evidence>
<keyword evidence="1" id="KW-1133">Transmembrane helix</keyword>